<keyword evidence="2" id="KW-0805">Transcription regulation</keyword>
<dbReference type="GO" id="GO:0005634">
    <property type="term" value="C:nucleus"/>
    <property type="evidence" value="ECO:0007669"/>
    <property type="project" value="UniProtKB-SubCell"/>
</dbReference>
<dbReference type="Proteomes" id="UP001632038">
    <property type="component" value="Unassembled WGS sequence"/>
</dbReference>
<dbReference type="PANTHER" id="PTHR31429:SF24">
    <property type="entry name" value="WRKY TRANSCRIPTION FACTOR 72-RELATED"/>
    <property type="match status" value="1"/>
</dbReference>
<proteinExistence type="inferred from homology"/>
<reference evidence="11" key="1">
    <citation type="journal article" date="2024" name="IScience">
        <title>Strigolactones Initiate the Formation of Haustorium-like Structures in Castilleja.</title>
        <authorList>
            <person name="Buerger M."/>
            <person name="Peterson D."/>
            <person name="Chory J."/>
        </authorList>
    </citation>
    <scope>NUCLEOTIDE SEQUENCE [LARGE SCALE GENOMIC DNA]</scope>
</reference>
<dbReference type="InterPro" id="IPR044810">
    <property type="entry name" value="WRKY_plant"/>
</dbReference>
<dbReference type="AlphaFoldDB" id="A0ABD3C3N2"/>
<evidence type="ECO:0000256" key="4">
    <source>
        <dbReference type="ARBA" id="ARBA00023125"/>
    </source>
</evidence>
<evidence type="ECO:0000256" key="3">
    <source>
        <dbReference type="ARBA" id="ARBA00023054"/>
    </source>
</evidence>
<keyword evidence="5" id="KW-0804">Transcription</keyword>
<dbReference type="SUPFAM" id="SSF118290">
    <property type="entry name" value="WRKY DNA-binding domain"/>
    <property type="match status" value="1"/>
</dbReference>
<keyword evidence="3 8" id="KW-0175">Coiled coil</keyword>
<evidence type="ECO:0000256" key="5">
    <source>
        <dbReference type="ARBA" id="ARBA00023163"/>
    </source>
</evidence>
<dbReference type="EMBL" id="JAVIJP010000054">
    <property type="protein sequence ID" value="KAL3624162.1"/>
    <property type="molecule type" value="Genomic_DNA"/>
</dbReference>
<gene>
    <name evidence="10" type="ORF">CASFOL_032978</name>
</gene>
<evidence type="ECO:0000313" key="10">
    <source>
        <dbReference type="EMBL" id="KAL3624162.1"/>
    </source>
</evidence>
<organism evidence="10 11">
    <name type="scientific">Castilleja foliolosa</name>
    <dbReference type="NCBI Taxonomy" id="1961234"/>
    <lineage>
        <taxon>Eukaryota</taxon>
        <taxon>Viridiplantae</taxon>
        <taxon>Streptophyta</taxon>
        <taxon>Embryophyta</taxon>
        <taxon>Tracheophyta</taxon>
        <taxon>Spermatophyta</taxon>
        <taxon>Magnoliopsida</taxon>
        <taxon>eudicotyledons</taxon>
        <taxon>Gunneridae</taxon>
        <taxon>Pentapetalae</taxon>
        <taxon>asterids</taxon>
        <taxon>lamiids</taxon>
        <taxon>Lamiales</taxon>
        <taxon>Orobanchaceae</taxon>
        <taxon>Pedicularideae</taxon>
        <taxon>Castillejinae</taxon>
        <taxon>Castilleja</taxon>
    </lineage>
</organism>
<comment type="caution">
    <text evidence="10">The sequence shown here is derived from an EMBL/GenBank/DDBJ whole genome shotgun (WGS) entry which is preliminary data.</text>
</comment>
<dbReference type="InterPro" id="IPR036576">
    <property type="entry name" value="WRKY_dom_sf"/>
</dbReference>
<keyword evidence="11" id="KW-1185">Reference proteome</keyword>
<evidence type="ECO:0000256" key="2">
    <source>
        <dbReference type="ARBA" id="ARBA00023015"/>
    </source>
</evidence>
<keyword evidence="4" id="KW-0238">DNA-binding</keyword>
<dbReference type="PROSITE" id="PS50811">
    <property type="entry name" value="WRKY"/>
    <property type="match status" value="1"/>
</dbReference>
<dbReference type="InterPro" id="IPR003657">
    <property type="entry name" value="WRKY_dom"/>
</dbReference>
<feature type="coiled-coil region" evidence="8">
    <location>
        <begin position="3"/>
        <end position="44"/>
    </location>
</feature>
<name>A0ABD3C3N2_9LAMI</name>
<dbReference type="FunFam" id="2.20.25.80:FF:000002">
    <property type="entry name" value="probable WRKY transcription factor 31"/>
    <property type="match status" value="1"/>
</dbReference>
<dbReference type="Gene3D" id="2.20.25.80">
    <property type="entry name" value="WRKY domain"/>
    <property type="match status" value="1"/>
</dbReference>
<evidence type="ECO:0000259" key="9">
    <source>
        <dbReference type="PROSITE" id="PS50811"/>
    </source>
</evidence>
<dbReference type="Pfam" id="PF03106">
    <property type="entry name" value="WRKY"/>
    <property type="match status" value="1"/>
</dbReference>
<dbReference type="PANTHER" id="PTHR31429">
    <property type="entry name" value="WRKY TRANSCRIPTION FACTOR 36-RELATED"/>
    <property type="match status" value="1"/>
</dbReference>
<sequence length="393" mass="43074">MDASKKEDEIKSTKLEMRGVKDENTRLKNQLQQIEMDFKILQRQFIDAFRQQSKKNGLSPDNVIDDDEEQDLVSLRLGMNNKNDEATGVGLGCEFPDGPMSVVKNEGPMKTMRNGDEEICQTSVKRARVCVRARCDTPTMNDGCQWRKYGQKISKGNPCPRAYYRCTVSPSCPVRKQVQRCMDDMSILITTYEGTHNHPLPISATSMASTTSAAASMLLSNSSTSPSSSATSPPFNLHGPLAWTNTSSATTPFSTITLDLTTNPTPAPHNNFSLYTSSSHQNPRAPTTSLSFSPMDYNNGGFIYNNIFLNPNNMLPADKTTQEQKYLSSYLEKFNQASSQQSLTETLTKAITSDPSFRSVIAAVVSTMAGAGKVNNGIVNGDQHIPSVDSSSS</sequence>
<evidence type="ECO:0000256" key="1">
    <source>
        <dbReference type="ARBA" id="ARBA00004123"/>
    </source>
</evidence>
<feature type="domain" description="WRKY" evidence="9">
    <location>
        <begin position="135"/>
        <end position="201"/>
    </location>
</feature>
<comment type="subcellular location">
    <subcellularLocation>
        <location evidence="1">Nucleus</location>
    </subcellularLocation>
</comment>
<evidence type="ECO:0000256" key="8">
    <source>
        <dbReference type="SAM" id="Coils"/>
    </source>
</evidence>
<comment type="similarity">
    <text evidence="7">Belongs to the WRKY group II-b family.</text>
</comment>
<accession>A0ABD3C3N2</accession>
<evidence type="ECO:0000256" key="6">
    <source>
        <dbReference type="ARBA" id="ARBA00023242"/>
    </source>
</evidence>
<evidence type="ECO:0000256" key="7">
    <source>
        <dbReference type="ARBA" id="ARBA00061007"/>
    </source>
</evidence>
<dbReference type="GO" id="GO:0003677">
    <property type="term" value="F:DNA binding"/>
    <property type="evidence" value="ECO:0007669"/>
    <property type="project" value="UniProtKB-KW"/>
</dbReference>
<protein>
    <recommendedName>
        <fullName evidence="9">WRKY domain-containing protein</fullName>
    </recommendedName>
</protein>
<evidence type="ECO:0000313" key="11">
    <source>
        <dbReference type="Proteomes" id="UP001632038"/>
    </source>
</evidence>
<dbReference type="SMART" id="SM00774">
    <property type="entry name" value="WRKY"/>
    <property type="match status" value="1"/>
</dbReference>
<keyword evidence="6" id="KW-0539">Nucleus</keyword>